<dbReference type="EMBL" id="JBHULX010000030">
    <property type="protein sequence ID" value="MFD2592271.1"/>
    <property type="molecule type" value="Genomic_DNA"/>
</dbReference>
<dbReference type="Proteomes" id="UP001597459">
    <property type="component" value="Unassembled WGS sequence"/>
</dbReference>
<organism evidence="1 2">
    <name type="scientific">Aquimarina hainanensis</name>
    <dbReference type="NCBI Taxonomy" id="1578017"/>
    <lineage>
        <taxon>Bacteria</taxon>
        <taxon>Pseudomonadati</taxon>
        <taxon>Bacteroidota</taxon>
        <taxon>Flavobacteriia</taxon>
        <taxon>Flavobacteriales</taxon>
        <taxon>Flavobacteriaceae</taxon>
        <taxon>Aquimarina</taxon>
    </lineage>
</organism>
<proteinExistence type="predicted"/>
<evidence type="ECO:0008006" key="3">
    <source>
        <dbReference type="Google" id="ProtNLM"/>
    </source>
</evidence>
<evidence type="ECO:0000313" key="2">
    <source>
        <dbReference type="Proteomes" id="UP001597459"/>
    </source>
</evidence>
<keyword evidence="2" id="KW-1185">Reference proteome</keyword>
<comment type="caution">
    <text evidence="1">The sequence shown here is derived from an EMBL/GenBank/DDBJ whole genome shotgun (WGS) entry which is preliminary data.</text>
</comment>
<accession>A0ABW5NAJ8</accession>
<name>A0ABW5NAJ8_9FLAO</name>
<gene>
    <name evidence="1" type="ORF">ACFSTE_15645</name>
</gene>
<sequence length="298" mass="33585">MKKIVLYICIALVMYEGNTQIAYYNQFPTLNLHHVLDDKLDNISFAFSMRLVHSDYTGPLVRLRRVSDNAEQDFCAGQNDIVDIDLINTWRGGANVFVVTWYDQSGLGRNATQTDTNRQPRFFPDVTIPHFQGDGTNDFLIIGTSIQVLTNNGVNGTVLGVMRATTKSQHSFGVLTNRDRWSTHINWSDNRMYFDPGICCNSSRSIANGARVNVWDHYSFMKTDTNVIIRVKGVELLNGAHTTGRCTVNTNFSICWANGNGVNNFSTTSFSELIMYNTHISATFYEGIEDNAVEFWGL</sequence>
<protein>
    <recommendedName>
        <fullName evidence="3">Alpha-L-arabinofuranosidase B catalytic domain-containing protein</fullName>
    </recommendedName>
</protein>
<dbReference type="Gene3D" id="2.60.120.200">
    <property type="match status" value="1"/>
</dbReference>
<evidence type="ECO:0000313" key="1">
    <source>
        <dbReference type="EMBL" id="MFD2592271.1"/>
    </source>
</evidence>
<dbReference type="RefSeq" id="WP_378253819.1">
    <property type="nucleotide sequence ID" value="NZ_JBHSJV010000001.1"/>
</dbReference>
<reference evidence="2" key="1">
    <citation type="journal article" date="2019" name="Int. J. Syst. Evol. Microbiol.">
        <title>The Global Catalogue of Microorganisms (GCM) 10K type strain sequencing project: providing services to taxonomists for standard genome sequencing and annotation.</title>
        <authorList>
            <consortium name="The Broad Institute Genomics Platform"/>
            <consortium name="The Broad Institute Genome Sequencing Center for Infectious Disease"/>
            <person name="Wu L."/>
            <person name="Ma J."/>
        </authorList>
    </citation>
    <scope>NUCLEOTIDE SEQUENCE [LARGE SCALE GENOMIC DNA]</scope>
    <source>
        <strain evidence="2">KCTC 42423</strain>
    </source>
</reference>